<gene>
    <name evidence="2" type="ORF">EUGRSUZ_H02082</name>
</gene>
<sequence>MTERNVPKPTLARWDIQPRLLSKLVQRGSGKCRSTNLKSIHGDRAGLHRNKRSTVMSDNRTLEPGLQVRQLP</sequence>
<accession>A0A059B0H2</accession>
<dbReference type="Gramene" id="KCW59381">
    <property type="protein sequence ID" value="KCW59381"/>
    <property type="gene ID" value="EUGRSUZ_H02082"/>
</dbReference>
<organism evidence="2">
    <name type="scientific">Eucalyptus grandis</name>
    <name type="common">Flooded gum</name>
    <dbReference type="NCBI Taxonomy" id="71139"/>
    <lineage>
        <taxon>Eukaryota</taxon>
        <taxon>Viridiplantae</taxon>
        <taxon>Streptophyta</taxon>
        <taxon>Embryophyta</taxon>
        <taxon>Tracheophyta</taxon>
        <taxon>Spermatophyta</taxon>
        <taxon>Magnoliopsida</taxon>
        <taxon>eudicotyledons</taxon>
        <taxon>Gunneridae</taxon>
        <taxon>Pentapetalae</taxon>
        <taxon>rosids</taxon>
        <taxon>malvids</taxon>
        <taxon>Myrtales</taxon>
        <taxon>Myrtaceae</taxon>
        <taxon>Myrtoideae</taxon>
        <taxon>Eucalypteae</taxon>
        <taxon>Eucalyptus</taxon>
    </lineage>
</organism>
<protein>
    <submittedName>
        <fullName evidence="2">Uncharacterized protein</fullName>
    </submittedName>
</protein>
<name>A0A059B0H2_EUCGR</name>
<feature type="region of interest" description="Disordered" evidence="1">
    <location>
        <begin position="43"/>
        <end position="72"/>
    </location>
</feature>
<dbReference type="AlphaFoldDB" id="A0A059B0H2"/>
<dbReference type="InParanoid" id="A0A059B0H2"/>
<evidence type="ECO:0000256" key="1">
    <source>
        <dbReference type="SAM" id="MobiDB-lite"/>
    </source>
</evidence>
<reference evidence="2" key="1">
    <citation type="submission" date="2013-07" db="EMBL/GenBank/DDBJ databases">
        <title>The genome of Eucalyptus grandis.</title>
        <authorList>
            <person name="Schmutz J."/>
            <person name="Hayes R."/>
            <person name="Myburg A."/>
            <person name="Tuskan G."/>
            <person name="Grattapaglia D."/>
            <person name="Rokhsar D.S."/>
        </authorList>
    </citation>
    <scope>NUCLEOTIDE SEQUENCE</scope>
    <source>
        <tissue evidence="2">Leaf extractions</tissue>
    </source>
</reference>
<proteinExistence type="predicted"/>
<evidence type="ECO:0000313" key="2">
    <source>
        <dbReference type="EMBL" id="KCW59381.1"/>
    </source>
</evidence>
<dbReference type="EMBL" id="KK198760">
    <property type="protein sequence ID" value="KCW59381.1"/>
    <property type="molecule type" value="Genomic_DNA"/>
</dbReference>